<dbReference type="InterPro" id="IPR001387">
    <property type="entry name" value="Cro/C1-type_HTH"/>
</dbReference>
<dbReference type="CDD" id="cd00093">
    <property type="entry name" value="HTH_XRE"/>
    <property type="match status" value="1"/>
</dbReference>
<protein>
    <submittedName>
        <fullName evidence="4">DUF4115 domain-containing protein</fullName>
    </submittedName>
</protein>
<evidence type="ECO:0000313" key="5">
    <source>
        <dbReference type="Proteomes" id="UP001431775"/>
    </source>
</evidence>
<dbReference type="Proteomes" id="UP001431775">
    <property type="component" value="Unassembled WGS sequence"/>
</dbReference>
<proteinExistence type="predicted"/>
<feature type="transmembrane region" description="Helical" evidence="2">
    <location>
        <begin position="107"/>
        <end position="128"/>
    </location>
</feature>
<keyword evidence="5" id="KW-1185">Reference proteome</keyword>
<comment type="caution">
    <text evidence="4">The sequence shown here is derived from an EMBL/GenBank/DDBJ whole genome shotgun (WGS) entry which is preliminary data.</text>
</comment>
<dbReference type="SUPFAM" id="SSF47413">
    <property type="entry name" value="lambda repressor-like DNA-binding domains"/>
    <property type="match status" value="1"/>
</dbReference>
<sequence length="377" mass="41252">MSDLNQLNSDQNIHSIGNVIKKRREELGISLDEASQRLRIRWVFLKALEDGRIDQLPGVAYASGFLRAYAELLNLDSDALVKQFRQENKVNSEKQQLMFPAPVPQSGIPAAVIVLVSLIIMVGAYIGWYKISDHHQAPPEVIPPPPMQIDKNAGVSQQISPQIASIMPTDHPTPLAQDGQQDNQPVDVKAAPDMSVTNQQPVAISSQPSQPSQPAELPSLPAPAPETQTAAAVEVKQPEQPLVIKAIAPSWVQVKDKEGHVLYQKLLKTDETWQIPSDKDEVIMTIGNPGVIVLQKGEIQSLPLGKKGKTLRRFVLNASKADQLLHPSDQETNQGTESKPSSDGITTRVKKSVVSKPVSRSKHDVSADDLNAKQLNR</sequence>
<accession>A0ABT6Q7Y4</accession>
<dbReference type="Gene3D" id="1.10.260.40">
    <property type="entry name" value="lambda repressor-like DNA-binding domains"/>
    <property type="match status" value="1"/>
</dbReference>
<dbReference type="InterPro" id="IPR010982">
    <property type="entry name" value="Lambda_DNA-bd_dom_sf"/>
</dbReference>
<feature type="region of interest" description="Disordered" evidence="1">
    <location>
        <begin position="322"/>
        <end position="377"/>
    </location>
</feature>
<gene>
    <name evidence="4" type="ORF">QJV33_06965</name>
</gene>
<feature type="domain" description="Cytoskeleton protein RodZ-like C-terminal" evidence="3">
    <location>
        <begin position="243"/>
        <end position="314"/>
    </location>
</feature>
<evidence type="ECO:0000256" key="1">
    <source>
        <dbReference type="SAM" id="MobiDB-lite"/>
    </source>
</evidence>
<keyword evidence="2" id="KW-0472">Membrane</keyword>
<evidence type="ECO:0000256" key="2">
    <source>
        <dbReference type="SAM" id="Phobius"/>
    </source>
</evidence>
<dbReference type="PANTHER" id="PTHR34475">
    <property type="match status" value="1"/>
</dbReference>
<evidence type="ECO:0000259" key="3">
    <source>
        <dbReference type="Pfam" id="PF13464"/>
    </source>
</evidence>
<dbReference type="PANTHER" id="PTHR34475:SF1">
    <property type="entry name" value="CYTOSKELETON PROTEIN RODZ"/>
    <property type="match status" value="1"/>
</dbReference>
<keyword evidence="2" id="KW-1133">Transmembrane helix</keyword>
<evidence type="ECO:0000313" key="4">
    <source>
        <dbReference type="EMBL" id="MDI2113021.1"/>
    </source>
</evidence>
<dbReference type="EMBL" id="JASBAN010000001">
    <property type="protein sequence ID" value="MDI2113021.1"/>
    <property type="molecule type" value="Genomic_DNA"/>
</dbReference>
<keyword evidence="2" id="KW-0812">Transmembrane</keyword>
<name>A0ABT6Q7Y4_9PROT</name>
<feature type="region of interest" description="Disordered" evidence="1">
    <location>
        <begin position="165"/>
        <end position="186"/>
    </location>
</feature>
<dbReference type="RefSeq" id="WP_281462642.1">
    <property type="nucleotide sequence ID" value="NZ_JASBAN010000001.1"/>
</dbReference>
<organism evidence="4 5">
    <name type="scientific">Commensalibacter nepenthis</name>
    <dbReference type="NCBI Taxonomy" id="3043872"/>
    <lineage>
        <taxon>Bacteria</taxon>
        <taxon>Pseudomonadati</taxon>
        <taxon>Pseudomonadota</taxon>
        <taxon>Alphaproteobacteria</taxon>
        <taxon>Acetobacterales</taxon>
        <taxon>Acetobacteraceae</taxon>
    </lineage>
</organism>
<reference evidence="4" key="1">
    <citation type="submission" date="2023-05" db="EMBL/GenBank/DDBJ databases">
        <title>Whole genome sequence of Commensalibacter sp.</title>
        <authorList>
            <person name="Charoenyingcharoen P."/>
            <person name="Yukphan P."/>
        </authorList>
    </citation>
    <scope>NUCLEOTIDE SEQUENCE</scope>
    <source>
        <strain evidence="4">TBRC 10068</strain>
    </source>
</reference>
<dbReference type="Pfam" id="PF13464">
    <property type="entry name" value="RodZ_C"/>
    <property type="match status" value="1"/>
</dbReference>
<dbReference type="Pfam" id="PF13413">
    <property type="entry name" value="HTH_25"/>
    <property type="match status" value="1"/>
</dbReference>
<dbReference type="InterPro" id="IPR050400">
    <property type="entry name" value="Bact_Cytoskel_RodZ"/>
</dbReference>
<dbReference type="InterPro" id="IPR025194">
    <property type="entry name" value="RodZ-like_C"/>
</dbReference>
<feature type="region of interest" description="Disordered" evidence="1">
    <location>
        <begin position="200"/>
        <end position="233"/>
    </location>
</feature>
<feature type="compositionally biased region" description="Polar residues" evidence="1">
    <location>
        <begin position="330"/>
        <end position="345"/>
    </location>
</feature>